<comment type="caution">
    <text evidence="1">The sequence shown here is derived from an EMBL/GenBank/DDBJ whole genome shotgun (WGS) entry which is preliminary data.</text>
</comment>
<evidence type="ECO:0008006" key="2">
    <source>
        <dbReference type="Google" id="ProtNLM"/>
    </source>
</evidence>
<dbReference type="PANTHER" id="PTHR34374:SF1">
    <property type="entry name" value="LARGE RIBOSOMAL RNA SUBUNIT ACCUMULATION PROTEIN YCED HOMOLOG 1, CHLOROPLASTIC"/>
    <property type="match status" value="1"/>
</dbReference>
<protein>
    <recommendedName>
        <fullName evidence="2">Large ribosomal RNA subunit accumulation protein YceD</fullName>
    </recommendedName>
</protein>
<evidence type="ECO:0000313" key="1">
    <source>
        <dbReference type="EMBL" id="MPM17999.1"/>
    </source>
</evidence>
<dbReference type="Pfam" id="PF02620">
    <property type="entry name" value="YceD"/>
    <property type="match status" value="1"/>
</dbReference>
<reference evidence="1" key="1">
    <citation type="submission" date="2019-08" db="EMBL/GenBank/DDBJ databases">
        <authorList>
            <person name="Kucharzyk K."/>
            <person name="Murdoch R.W."/>
            <person name="Higgins S."/>
            <person name="Loffler F."/>
        </authorList>
    </citation>
    <scope>NUCLEOTIDE SEQUENCE</scope>
</reference>
<gene>
    <name evidence="1" type="ORF">SDC9_64400</name>
</gene>
<dbReference type="EMBL" id="VSSQ01002902">
    <property type="protein sequence ID" value="MPM17999.1"/>
    <property type="molecule type" value="Genomic_DNA"/>
</dbReference>
<name>A0A644XPC5_9ZZZZ</name>
<sequence length="164" mass="17876">MRLDLRDIIGVPGGAIPFAFQLDLSHLDFFGTRPITKPVEVRGEVRNHAGALELNGEAVTTLDLVCDRCGKEFKREKSVPLFSLLATELEGEDDDEILLLDSGVLDLGEFATSAFILDMDSKNLCTEDCKGICAGCGANLNTEPCRCRHEVDPRLAALAQLLDK</sequence>
<dbReference type="InterPro" id="IPR003772">
    <property type="entry name" value="YceD"/>
</dbReference>
<proteinExistence type="predicted"/>
<organism evidence="1">
    <name type="scientific">bioreactor metagenome</name>
    <dbReference type="NCBI Taxonomy" id="1076179"/>
    <lineage>
        <taxon>unclassified sequences</taxon>
        <taxon>metagenomes</taxon>
        <taxon>ecological metagenomes</taxon>
    </lineage>
</organism>
<dbReference type="PANTHER" id="PTHR34374">
    <property type="entry name" value="LARGE RIBOSOMAL RNA SUBUNIT ACCUMULATION PROTEIN YCED HOMOLOG 1, CHLOROPLASTIC"/>
    <property type="match status" value="1"/>
</dbReference>
<dbReference type="AlphaFoldDB" id="A0A644XPC5"/>
<accession>A0A644XPC5</accession>